<feature type="transmembrane region" description="Helical" evidence="9">
    <location>
        <begin position="291"/>
        <end position="309"/>
    </location>
</feature>
<dbReference type="InterPro" id="IPR006043">
    <property type="entry name" value="NCS2"/>
</dbReference>
<dbReference type="RefSeq" id="WP_074671568.1">
    <property type="nucleotide sequence ID" value="NZ_FNQG01000004.1"/>
</dbReference>
<keyword evidence="6 8" id="KW-1133">Transmembrane helix</keyword>
<dbReference type="EMBL" id="FNQG01000004">
    <property type="protein sequence ID" value="SDZ90627.1"/>
    <property type="molecule type" value="Genomic_DNA"/>
</dbReference>
<comment type="similarity">
    <text evidence="2 8">Belongs to the nucleobase:cation symporter-2 (NCS2) (TC 2.A.40) family. Azg-like subfamily.</text>
</comment>
<evidence type="ECO:0000313" key="11">
    <source>
        <dbReference type="Proteomes" id="UP000183469"/>
    </source>
</evidence>
<evidence type="ECO:0000256" key="4">
    <source>
        <dbReference type="ARBA" id="ARBA00022475"/>
    </source>
</evidence>
<evidence type="ECO:0000256" key="8">
    <source>
        <dbReference type="PIRNR" id="PIRNR005353"/>
    </source>
</evidence>
<dbReference type="InterPro" id="IPR026033">
    <property type="entry name" value="Azg-like_bact_archaea"/>
</dbReference>
<proteinExistence type="inferred from homology"/>
<feature type="transmembrane region" description="Helical" evidence="9">
    <location>
        <begin position="78"/>
        <end position="97"/>
    </location>
</feature>
<keyword evidence="5 8" id="KW-0812">Transmembrane</keyword>
<feature type="transmembrane region" description="Helical" evidence="9">
    <location>
        <begin position="131"/>
        <end position="148"/>
    </location>
</feature>
<feature type="transmembrane region" description="Helical" evidence="9">
    <location>
        <begin position="194"/>
        <end position="213"/>
    </location>
</feature>
<feature type="transmembrane region" description="Helical" evidence="9">
    <location>
        <begin position="103"/>
        <end position="124"/>
    </location>
</feature>
<dbReference type="AlphaFoldDB" id="A0A1H3WTY2"/>
<feature type="transmembrane region" description="Helical" evidence="9">
    <location>
        <begin position="20"/>
        <end position="39"/>
    </location>
</feature>
<dbReference type="PANTHER" id="PTHR43337:SF1">
    <property type="entry name" value="XANTHINE_URACIL PERMEASE C887.17-RELATED"/>
    <property type="match status" value="1"/>
</dbReference>
<dbReference type="PIRSF" id="PIRSF005353">
    <property type="entry name" value="PbuG"/>
    <property type="match status" value="1"/>
</dbReference>
<feature type="transmembrane region" description="Helical" evidence="9">
    <location>
        <begin position="348"/>
        <end position="365"/>
    </location>
</feature>
<dbReference type="GO" id="GO:0005345">
    <property type="term" value="F:purine nucleobase transmembrane transporter activity"/>
    <property type="evidence" value="ECO:0007669"/>
    <property type="project" value="TreeGrafter"/>
</dbReference>
<evidence type="ECO:0000256" key="2">
    <source>
        <dbReference type="ARBA" id="ARBA00005697"/>
    </source>
</evidence>
<name>A0A1H3WTY2_SELRU</name>
<evidence type="ECO:0000313" key="10">
    <source>
        <dbReference type="EMBL" id="SDZ90627.1"/>
    </source>
</evidence>
<dbReference type="GO" id="GO:0005886">
    <property type="term" value="C:plasma membrane"/>
    <property type="evidence" value="ECO:0007669"/>
    <property type="project" value="UniProtKB-SubCell"/>
</dbReference>
<keyword evidence="7 8" id="KW-0472">Membrane</keyword>
<keyword evidence="3 8" id="KW-0813">Transport</keyword>
<accession>A0A1H3WTY2</accession>
<evidence type="ECO:0000256" key="1">
    <source>
        <dbReference type="ARBA" id="ARBA00004651"/>
    </source>
</evidence>
<feature type="transmembrane region" description="Helical" evidence="9">
    <location>
        <begin position="416"/>
        <end position="433"/>
    </location>
</feature>
<sequence>MLDRLFKLSDRETTVRTEIFAGLTTFIAMAYIVFVIPHMLTDAGVPQEASIAATILITAVSTLFMGVLVNYPVALAPGLGLAAFFSYYVCGSLHLHWTVALGAVFFSGIVFLILTCGGIMKAIIHAVPDTLKAAITVGIGLFIAFIGLKNAGVLQSDPSTFVALGDVTQPAPVFAMFTLALTVILMVRGVQGAILISIGVTTLLSMALGYSPIPHGISDIISFDIPSVSGSFVQLDIAGAWDYGIISIIFTFTMVELFDNIGTLISLTRRANMVQEDGEIPGLNKALTMNAFATIGSAFVGTSTVTTYLESATGIEAGGRTGLTAVITALGFLSLLLFAPLIALVPSYATASALILIGALMISSVKDIDFSDLTDGVPAFLTIIMMPLTYSIASGFAFGFISYVVLKVCTGRYKEVSWVMCVISLAFLVNLIMRA</sequence>
<evidence type="ECO:0000256" key="5">
    <source>
        <dbReference type="ARBA" id="ARBA00022692"/>
    </source>
</evidence>
<dbReference type="OrthoDB" id="9808458at2"/>
<dbReference type="InterPro" id="IPR045018">
    <property type="entry name" value="Azg-like"/>
</dbReference>
<feature type="transmembrane region" description="Helical" evidence="9">
    <location>
        <begin position="51"/>
        <end position="71"/>
    </location>
</feature>
<evidence type="ECO:0000256" key="6">
    <source>
        <dbReference type="ARBA" id="ARBA00022989"/>
    </source>
</evidence>
<dbReference type="Proteomes" id="UP000183469">
    <property type="component" value="Unassembled WGS sequence"/>
</dbReference>
<feature type="transmembrane region" description="Helical" evidence="9">
    <location>
        <begin position="377"/>
        <end position="404"/>
    </location>
</feature>
<protein>
    <submittedName>
        <fullName evidence="10">Putative MFS transporter, AGZA family, xanthine/uracil permease</fullName>
    </submittedName>
</protein>
<dbReference type="PANTHER" id="PTHR43337">
    <property type="entry name" value="XANTHINE/URACIL PERMEASE C887.17-RELATED"/>
    <property type="match status" value="1"/>
</dbReference>
<reference evidence="10 11" key="1">
    <citation type="submission" date="2016-10" db="EMBL/GenBank/DDBJ databases">
        <authorList>
            <person name="de Groot N.N."/>
        </authorList>
    </citation>
    <scope>NUCLEOTIDE SEQUENCE [LARGE SCALE GENOMIC DNA]</scope>
    <source>
        <strain evidence="10 11">DSM 2872</strain>
    </source>
</reference>
<gene>
    <name evidence="10" type="ORF">SAMN05660648_01184</name>
</gene>
<evidence type="ECO:0000256" key="7">
    <source>
        <dbReference type="ARBA" id="ARBA00023136"/>
    </source>
</evidence>
<keyword evidence="4 8" id="KW-1003">Cell membrane</keyword>
<feature type="transmembrane region" description="Helical" evidence="9">
    <location>
        <begin position="321"/>
        <end position="342"/>
    </location>
</feature>
<evidence type="ECO:0000256" key="3">
    <source>
        <dbReference type="ARBA" id="ARBA00022448"/>
    </source>
</evidence>
<evidence type="ECO:0000256" key="9">
    <source>
        <dbReference type="SAM" id="Phobius"/>
    </source>
</evidence>
<comment type="subcellular location">
    <subcellularLocation>
        <location evidence="1 8">Cell membrane</location>
        <topology evidence="1 8">Multi-pass membrane protein</topology>
    </subcellularLocation>
</comment>
<dbReference type="Pfam" id="PF00860">
    <property type="entry name" value="Xan_ur_permease"/>
    <property type="match status" value="1"/>
</dbReference>
<organism evidence="10 11">
    <name type="scientific">Selenomonas ruminantium</name>
    <dbReference type="NCBI Taxonomy" id="971"/>
    <lineage>
        <taxon>Bacteria</taxon>
        <taxon>Bacillati</taxon>
        <taxon>Bacillota</taxon>
        <taxon>Negativicutes</taxon>
        <taxon>Selenomonadales</taxon>
        <taxon>Selenomonadaceae</taxon>
        <taxon>Selenomonas</taxon>
    </lineage>
</organism>
<feature type="transmembrane region" description="Helical" evidence="9">
    <location>
        <begin position="168"/>
        <end position="187"/>
    </location>
</feature>